<evidence type="ECO:0000313" key="3">
    <source>
        <dbReference type="Proteomes" id="UP000030700"/>
    </source>
</evidence>
<feature type="transmembrane region" description="Helical" evidence="1">
    <location>
        <begin position="367"/>
        <end position="389"/>
    </location>
</feature>
<feature type="transmembrane region" description="Helical" evidence="1">
    <location>
        <begin position="233"/>
        <end position="255"/>
    </location>
</feature>
<gene>
    <name evidence="2" type="ORF">U14_02508</name>
</gene>
<keyword evidence="3" id="KW-1185">Reference proteome</keyword>
<feature type="transmembrane region" description="Helical" evidence="1">
    <location>
        <begin position="192"/>
        <end position="221"/>
    </location>
</feature>
<dbReference type="Proteomes" id="UP000030700">
    <property type="component" value="Unassembled WGS sequence"/>
</dbReference>
<evidence type="ECO:0000313" key="2">
    <source>
        <dbReference type="EMBL" id="GAK51265.1"/>
    </source>
</evidence>
<protein>
    <recommendedName>
        <fullName evidence="4">Glycosyltransferase RgtA/B/C/D-like domain-containing protein</fullName>
    </recommendedName>
</protein>
<organism evidence="2">
    <name type="scientific">Candidatus Moduliflexus flocculans</name>
    <dbReference type="NCBI Taxonomy" id="1499966"/>
    <lineage>
        <taxon>Bacteria</taxon>
        <taxon>Candidatus Moduliflexota</taxon>
        <taxon>Candidatus Moduliflexia</taxon>
        <taxon>Candidatus Moduliflexales</taxon>
        <taxon>Candidatus Moduliflexaceae</taxon>
    </lineage>
</organism>
<feature type="transmembrane region" description="Helical" evidence="1">
    <location>
        <begin position="138"/>
        <end position="157"/>
    </location>
</feature>
<name>A0A081BLJ9_9BACT</name>
<reference evidence="2" key="1">
    <citation type="journal article" date="2015" name="PeerJ">
        <title>First genomic representation of candidate bacterial phylum KSB3 points to enhanced environmental sensing as a trigger of wastewater bulking.</title>
        <authorList>
            <person name="Sekiguchi Y."/>
            <person name="Ohashi A."/>
            <person name="Parks D.H."/>
            <person name="Yamauchi T."/>
            <person name="Tyson G.W."/>
            <person name="Hugenholtz P."/>
        </authorList>
    </citation>
    <scope>NUCLEOTIDE SEQUENCE [LARGE SCALE GENOMIC DNA]</scope>
</reference>
<keyword evidence="1" id="KW-1133">Transmembrane helix</keyword>
<proteinExistence type="predicted"/>
<keyword evidence="1" id="KW-0472">Membrane</keyword>
<dbReference type="EMBL" id="DF820457">
    <property type="protein sequence ID" value="GAK51265.1"/>
    <property type="molecule type" value="Genomic_DNA"/>
</dbReference>
<accession>A0A081BLJ9</accession>
<keyword evidence="1" id="KW-0812">Transmembrane</keyword>
<dbReference type="AlphaFoldDB" id="A0A081BLJ9"/>
<feature type="transmembrane region" description="Helical" evidence="1">
    <location>
        <begin position="340"/>
        <end position="361"/>
    </location>
</feature>
<feature type="transmembrane region" description="Helical" evidence="1">
    <location>
        <begin position="113"/>
        <end position="131"/>
    </location>
</feature>
<evidence type="ECO:0008006" key="4">
    <source>
        <dbReference type="Google" id="ProtNLM"/>
    </source>
</evidence>
<dbReference type="HOGENOM" id="CLU_506032_0_0_0"/>
<feature type="transmembrane region" description="Helical" evidence="1">
    <location>
        <begin position="21"/>
        <end position="38"/>
    </location>
</feature>
<dbReference type="STRING" id="1499966.U14_02508"/>
<feature type="transmembrane region" description="Helical" evidence="1">
    <location>
        <begin position="306"/>
        <end position="328"/>
    </location>
</feature>
<evidence type="ECO:0000256" key="1">
    <source>
        <dbReference type="SAM" id="Phobius"/>
    </source>
</evidence>
<feature type="transmembrane region" description="Helical" evidence="1">
    <location>
        <begin position="401"/>
        <end position="421"/>
    </location>
</feature>
<sequence length="541" mass="63599">MFKKFIFFVSDISRVRVSWRQSLPVMLIFLVFSGYFWLGDMIYKDYGIPFDEPYSRFLGILNYNYVLNRDPDQQLLTYSEKYYGPAFEMLLTYIEDRMPRHTIRDVYLMRHKVMFRLFFVSVAAFFLLCYQRFRSWELALLGAIFLVITPRIFAHSFYNTKDAAFLAIFAINMCTLAWYLRRPSWYRAIPHAIVCGVLIAIRVMGVLIPCWTLVIIGGMLLLGRHPLKKKYGIALSALVFIEFCVGCTILCFPILWQSPFDQFKEAFKQMSHFPWLGTVLYAGQYIKATDLPWHYIPVWILLTTPIGYLLTFSVGGIAAIISVARGILQWRFTYEQTLDLLALWWVSAPILAVIVLHSVVYDEWRHLFFIYPGMILLAVNAVDITVSWLKRCLSKQAYQFGIALLIGLLILCVAPPAYFMWKYHPYQQIYFNRLIGKRLAAAAGRFERDYWGVSFRQSFEYILQQDPRPEIRVYTNNWMQNVLILPENEQKRLIFVDRQSQADYLVSNYRNFLDNSYRTPFYTITVDGLNISVVYKNDFSK</sequence>
<feature type="transmembrane region" description="Helical" evidence="1">
    <location>
        <begin position="163"/>
        <end position="180"/>
    </location>
</feature>